<protein>
    <submittedName>
        <fullName evidence="2">Uncharacterized protein</fullName>
    </submittedName>
</protein>
<dbReference type="EMBL" id="JAEAOA010001901">
    <property type="protein sequence ID" value="KAK3612447.1"/>
    <property type="molecule type" value="Genomic_DNA"/>
</dbReference>
<sequence>MIEVVGYSSLHRQFGKMHDNDNMSAIQGARISSIQGQNPHIHTSVIRKTFEPLVKPAEEVFSRAQEEEEKMVEDEEEEEEEDFSDHDSHYSLDLEDVDMEMMKPKAPDITKQLLSFAEMVNADIQKFFGRRRGDEDSCDIYEDKWTSTKSGRELYYADLLRVAQGDNFEKGKKNGSPSHDGLESIISSRSQFSGKMDKHLGLGPLNELFEYGLRHYINDEKIKSKHFKRLKIDIKKYENMIPMQRRSFPDSFWHEPGANGECINRSSLPTGSVLNSSGTPDFGDLLQSWIVPGGGDVGDMSSSEMSMSPESVIDHV</sequence>
<accession>A0AAE0TLE1</accession>
<reference evidence="2" key="2">
    <citation type="journal article" date="2021" name="Genome Biol. Evol.">
        <title>Developing a high-quality reference genome for a parasitic bivalve with doubly uniparental inheritance (Bivalvia: Unionida).</title>
        <authorList>
            <person name="Smith C.H."/>
        </authorList>
    </citation>
    <scope>NUCLEOTIDE SEQUENCE</scope>
    <source>
        <strain evidence="2">CHS0354</strain>
        <tissue evidence="2">Mantle</tissue>
    </source>
</reference>
<organism evidence="2 3">
    <name type="scientific">Potamilus streckersoni</name>
    <dbReference type="NCBI Taxonomy" id="2493646"/>
    <lineage>
        <taxon>Eukaryota</taxon>
        <taxon>Metazoa</taxon>
        <taxon>Spiralia</taxon>
        <taxon>Lophotrochozoa</taxon>
        <taxon>Mollusca</taxon>
        <taxon>Bivalvia</taxon>
        <taxon>Autobranchia</taxon>
        <taxon>Heteroconchia</taxon>
        <taxon>Palaeoheterodonta</taxon>
        <taxon>Unionida</taxon>
        <taxon>Unionoidea</taxon>
        <taxon>Unionidae</taxon>
        <taxon>Ambleminae</taxon>
        <taxon>Lampsilini</taxon>
        <taxon>Potamilus</taxon>
    </lineage>
</organism>
<evidence type="ECO:0000313" key="3">
    <source>
        <dbReference type="Proteomes" id="UP001195483"/>
    </source>
</evidence>
<name>A0AAE0TLE1_9BIVA</name>
<dbReference type="AlphaFoldDB" id="A0AAE0TLE1"/>
<reference evidence="2" key="1">
    <citation type="journal article" date="2021" name="Genome Biol. Evol.">
        <title>A High-Quality Reference Genome for a Parasitic Bivalve with Doubly Uniparental Inheritance (Bivalvia: Unionida).</title>
        <authorList>
            <person name="Smith C.H."/>
        </authorList>
    </citation>
    <scope>NUCLEOTIDE SEQUENCE</scope>
    <source>
        <strain evidence="2">CHS0354</strain>
    </source>
</reference>
<keyword evidence="3" id="KW-1185">Reference proteome</keyword>
<evidence type="ECO:0000256" key="1">
    <source>
        <dbReference type="SAM" id="MobiDB-lite"/>
    </source>
</evidence>
<proteinExistence type="predicted"/>
<reference evidence="2" key="3">
    <citation type="submission" date="2023-05" db="EMBL/GenBank/DDBJ databases">
        <authorList>
            <person name="Smith C.H."/>
        </authorList>
    </citation>
    <scope>NUCLEOTIDE SEQUENCE</scope>
    <source>
        <strain evidence="2">CHS0354</strain>
        <tissue evidence="2">Mantle</tissue>
    </source>
</reference>
<feature type="region of interest" description="Disordered" evidence="1">
    <location>
        <begin position="63"/>
        <end position="89"/>
    </location>
</feature>
<evidence type="ECO:0000313" key="2">
    <source>
        <dbReference type="EMBL" id="KAK3612447.1"/>
    </source>
</evidence>
<feature type="compositionally biased region" description="Acidic residues" evidence="1">
    <location>
        <begin position="66"/>
        <end position="84"/>
    </location>
</feature>
<gene>
    <name evidence="2" type="ORF">CHS0354_032059</name>
</gene>
<comment type="caution">
    <text evidence="2">The sequence shown here is derived from an EMBL/GenBank/DDBJ whole genome shotgun (WGS) entry which is preliminary data.</text>
</comment>
<dbReference type="Proteomes" id="UP001195483">
    <property type="component" value="Unassembled WGS sequence"/>
</dbReference>